<protein>
    <submittedName>
        <fullName evidence="1">Uncharacterized protein</fullName>
    </submittedName>
</protein>
<gene>
    <name evidence="1" type="ORF">TPSB3V08_LOCUS6461</name>
</gene>
<evidence type="ECO:0000313" key="1">
    <source>
        <dbReference type="EMBL" id="CAD7408649.1"/>
    </source>
</evidence>
<name>A0A7R9D7K5_TIMPO</name>
<sequence length="107" mass="12154">MEVLSYTSCKQEVTDFTVLESKTGLHLLVLVSSQKCCKAGLRIVVYEKLPDERILSLKGYVELAGYYVGLAFHPEITLRFFGVLHRSKQIHVMEFTPEVTEVFKISA</sequence>
<proteinExistence type="predicted"/>
<accession>A0A7R9D7K5</accession>
<dbReference type="AlphaFoldDB" id="A0A7R9D7K5"/>
<organism evidence="1">
    <name type="scientific">Timema poppense</name>
    <name type="common">Walking stick</name>
    <dbReference type="NCBI Taxonomy" id="170557"/>
    <lineage>
        <taxon>Eukaryota</taxon>
        <taxon>Metazoa</taxon>
        <taxon>Ecdysozoa</taxon>
        <taxon>Arthropoda</taxon>
        <taxon>Hexapoda</taxon>
        <taxon>Insecta</taxon>
        <taxon>Pterygota</taxon>
        <taxon>Neoptera</taxon>
        <taxon>Polyneoptera</taxon>
        <taxon>Phasmatodea</taxon>
        <taxon>Timematodea</taxon>
        <taxon>Timematoidea</taxon>
        <taxon>Timematidae</taxon>
        <taxon>Timema</taxon>
    </lineage>
</organism>
<reference evidence="1" key="1">
    <citation type="submission" date="2020-11" db="EMBL/GenBank/DDBJ databases">
        <authorList>
            <person name="Tran Van P."/>
        </authorList>
    </citation>
    <scope>NUCLEOTIDE SEQUENCE</scope>
</reference>
<dbReference type="EMBL" id="OD003808">
    <property type="protein sequence ID" value="CAD7408649.1"/>
    <property type="molecule type" value="Genomic_DNA"/>
</dbReference>